<gene>
    <name evidence="1" type="ORF">ACFO4O_18070</name>
</gene>
<dbReference type="EMBL" id="JBHSGU010000029">
    <property type="protein sequence ID" value="MFC4702056.1"/>
    <property type="molecule type" value="Genomic_DNA"/>
</dbReference>
<dbReference type="InterPro" id="IPR021246">
    <property type="entry name" value="DUF2797"/>
</dbReference>
<protein>
    <submittedName>
        <fullName evidence="1">DUF2797 domain-containing protein</fullName>
    </submittedName>
</protein>
<dbReference type="RefSeq" id="WP_382411107.1">
    <property type="nucleotide sequence ID" value="NZ_JBHSGU010000029.1"/>
</dbReference>
<keyword evidence="2" id="KW-1185">Reference proteome</keyword>
<sequence>MRNFVYHGTVNKMKVGVDANNKVEYQLPIGDELVNMNALIGTSIEVEFSNVIQCVHCERVTKKSFNQGYCYPCLMRLAQCDTCIIKPELCHYHAGTCREPEWGETHCLQPHFVYLANTGAAKVGITRHASDGVSSRWIDQGASQALAIFRVGERKLSGLVETTLAKHIADKTNWRTMLKGNITAIDLQEKRDELLELAKPELDALTQEYGLQAISPLDIEPVDIEYPVLQYPQKIKSINLDKELGFSGVLNGIKGQYLLLDSDRVINIRKYSGYQLSLASI</sequence>
<comment type="caution">
    <text evidence="1">The sequence shown here is derived from an EMBL/GenBank/DDBJ whole genome shotgun (WGS) entry which is preliminary data.</text>
</comment>
<reference evidence="2" key="1">
    <citation type="journal article" date="2019" name="Int. J. Syst. Evol. Microbiol.">
        <title>The Global Catalogue of Microorganisms (GCM) 10K type strain sequencing project: providing services to taxonomists for standard genome sequencing and annotation.</title>
        <authorList>
            <consortium name="The Broad Institute Genomics Platform"/>
            <consortium name="The Broad Institute Genome Sequencing Center for Infectious Disease"/>
            <person name="Wu L."/>
            <person name="Ma J."/>
        </authorList>
    </citation>
    <scope>NUCLEOTIDE SEQUENCE [LARGE SCALE GENOMIC DNA]</scope>
    <source>
        <strain evidence="2">KACC 12507</strain>
    </source>
</reference>
<evidence type="ECO:0000313" key="1">
    <source>
        <dbReference type="EMBL" id="MFC4702056.1"/>
    </source>
</evidence>
<evidence type="ECO:0000313" key="2">
    <source>
        <dbReference type="Proteomes" id="UP001595897"/>
    </source>
</evidence>
<proteinExistence type="predicted"/>
<name>A0ABV9LZQ9_9ALTE</name>
<organism evidence="1 2">
    <name type="scientific">Glaciecola siphonariae</name>
    <dbReference type="NCBI Taxonomy" id="521012"/>
    <lineage>
        <taxon>Bacteria</taxon>
        <taxon>Pseudomonadati</taxon>
        <taxon>Pseudomonadota</taxon>
        <taxon>Gammaproteobacteria</taxon>
        <taxon>Alteromonadales</taxon>
        <taxon>Alteromonadaceae</taxon>
        <taxon>Glaciecola</taxon>
    </lineage>
</organism>
<dbReference type="Proteomes" id="UP001595897">
    <property type="component" value="Unassembled WGS sequence"/>
</dbReference>
<accession>A0ABV9LZQ9</accession>
<dbReference type="Pfam" id="PF10977">
    <property type="entry name" value="DUF2797"/>
    <property type="match status" value="1"/>
</dbReference>